<proteinExistence type="predicted"/>
<comment type="caution">
    <text evidence="3">The sequence shown here is derived from an EMBL/GenBank/DDBJ whole genome shotgun (WGS) entry which is preliminary data.</text>
</comment>
<evidence type="ECO:0000256" key="1">
    <source>
        <dbReference type="SAM" id="MobiDB-lite"/>
    </source>
</evidence>
<reference evidence="3 4" key="1">
    <citation type="submission" date="2023-04" db="EMBL/GenBank/DDBJ databases">
        <title>Genome of Basidiobolus ranarum AG-B5.</title>
        <authorList>
            <person name="Stajich J.E."/>
            <person name="Carter-House D."/>
            <person name="Gryganskyi A."/>
        </authorList>
    </citation>
    <scope>NUCLEOTIDE SEQUENCE [LARGE SCALE GENOMIC DNA]</scope>
    <source>
        <strain evidence="3 4">AG-B5</strain>
    </source>
</reference>
<sequence>MRMSKRFVYSGIATVVTAAVVAGAWWWYSSDSSDDEGSDTEISDSLNSRNPAKNSIHKPKLTISGNKLLFDREHHILPESWRHLGILSQQFDLYLILTVHDQEQADKVMNELRNTNLFSLLDTRKVLFSQTTEGRSHMVRHLEPYIHIDSDISIIEKVAPFIPRCIFLDQSRDSATVSESEVLKRANVEHLRELTNSSLLR</sequence>
<name>A0ABR2VNX0_9FUNG</name>
<keyword evidence="2" id="KW-1133">Transmembrane helix</keyword>
<evidence type="ECO:0000313" key="3">
    <source>
        <dbReference type="EMBL" id="KAK9687390.1"/>
    </source>
</evidence>
<keyword evidence="2" id="KW-0472">Membrane</keyword>
<evidence type="ECO:0000313" key="4">
    <source>
        <dbReference type="Proteomes" id="UP001479436"/>
    </source>
</evidence>
<gene>
    <name evidence="3" type="ORF">K7432_014807</name>
</gene>
<dbReference type="Pfam" id="PF22978">
    <property type="entry name" value="HAD_Pex22"/>
    <property type="match status" value="1"/>
</dbReference>
<dbReference type="InterPro" id="IPR037485">
    <property type="entry name" value="PEX22"/>
</dbReference>
<feature type="transmembrane region" description="Helical" evidence="2">
    <location>
        <begin position="7"/>
        <end position="28"/>
    </location>
</feature>
<evidence type="ECO:0008006" key="5">
    <source>
        <dbReference type="Google" id="ProtNLM"/>
    </source>
</evidence>
<accession>A0ABR2VNX0</accession>
<evidence type="ECO:0000256" key="2">
    <source>
        <dbReference type="SAM" id="Phobius"/>
    </source>
</evidence>
<dbReference type="EMBL" id="JASJQH010008664">
    <property type="protein sequence ID" value="KAK9687390.1"/>
    <property type="molecule type" value="Genomic_DNA"/>
</dbReference>
<dbReference type="Proteomes" id="UP001479436">
    <property type="component" value="Unassembled WGS sequence"/>
</dbReference>
<organism evidence="3 4">
    <name type="scientific">Basidiobolus ranarum</name>
    <dbReference type="NCBI Taxonomy" id="34480"/>
    <lineage>
        <taxon>Eukaryota</taxon>
        <taxon>Fungi</taxon>
        <taxon>Fungi incertae sedis</taxon>
        <taxon>Zoopagomycota</taxon>
        <taxon>Entomophthoromycotina</taxon>
        <taxon>Basidiobolomycetes</taxon>
        <taxon>Basidiobolales</taxon>
        <taxon>Basidiobolaceae</taxon>
        <taxon>Basidiobolus</taxon>
    </lineage>
</organism>
<feature type="region of interest" description="Disordered" evidence="1">
    <location>
        <begin position="31"/>
        <end position="58"/>
    </location>
</feature>
<keyword evidence="4" id="KW-1185">Reference proteome</keyword>
<dbReference type="PANTHER" id="PTHR34126">
    <property type="entry name" value="PEROXISOME BIOGENESIS PROTEIN 22"/>
    <property type="match status" value="1"/>
</dbReference>
<dbReference type="PANTHER" id="PTHR34126:SF1">
    <property type="entry name" value="PEROXISOME BIOGENESIS PROTEIN 22"/>
    <property type="match status" value="1"/>
</dbReference>
<keyword evidence="2" id="KW-0812">Transmembrane</keyword>
<protein>
    <recommendedName>
        <fullName evidence="5">Peroxisome assembly protein 22</fullName>
    </recommendedName>
</protein>
<feature type="compositionally biased region" description="Acidic residues" evidence="1">
    <location>
        <begin position="32"/>
        <end position="42"/>
    </location>
</feature>